<name>A0A5D2LFL1_GOSTO</name>
<sequence length="43" mass="5262">MDAFAIYLLPYHRSWPYLYSCYNISIRWVHYTAREITGQPCYV</sequence>
<dbReference type="Proteomes" id="UP000322667">
    <property type="component" value="Chromosome D04"/>
</dbReference>
<reference evidence="1 2" key="1">
    <citation type="submission" date="2019-07" db="EMBL/GenBank/DDBJ databases">
        <title>WGS assembly of Gossypium tomentosum.</title>
        <authorList>
            <person name="Chen Z.J."/>
            <person name="Sreedasyam A."/>
            <person name="Ando A."/>
            <person name="Song Q."/>
            <person name="De L."/>
            <person name="Hulse-Kemp A."/>
            <person name="Ding M."/>
            <person name="Ye W."/>
            <person name="Kirkbride R."/>
            <person name="Jenkins J."/>
            <person name="Plott C."/>
            <person name="Lovell J."/>
            <person name="Lin Y.-M."/>
            <person name="Vaughn R."/>
            <person name="Liu B."/>
            <person name="Li W."/>
            <person name="Simpson S."/>
            <person name="Scheffler B."/>
            <person name="Saski C."/>
            <person name="Grover C."/>
            <person name="Hu G."/>
            <person name="Conover J."/>
            <person name="Carlson J."/>
            <person name="Shu S."/>
            <person name="Boston L."/>
            <person name="Williams M."/>
            <person name="Peterson D."/>
            <person name="Mcgee K."/>
            <person name="Jones D."/>
            <person name="Wendel J."/>
            <person name="Stelly D."/>
            <person name="Grimwood J."/>
            <person name="Schmutz J."/>
        </authorList>
    </citation>
    <scope>NUCLEOTIDE SEQUENCE [LARGE SCALE GENOMIC DNA]</scope>
    <source>
        <strain evidence="1">7179.01</strain>
    </source>
</reference>
<dbReference type="AlphaFoldDB" id="A0A5D2LFL1"/>
<accession>A0A5D2LFL1</accession>
<protein>
    <submittedName>
        <fullName evidence="1">Uncharacterized protein</fullName>
    </submittedName>
</protein>
<evidence type="ECO:0000313" key="2">
    <source>
        <dbReference type="Proteomes" id="UP000322667"/>
    </source>
</evidence>
<proteinExistence type="predicted"/>
<keyword evidence="2" id="KW-1185">Reference proteome</keyword>
<dbReference type="EMBL" id="CM017626">
    <property type="protein sequence ID" value="TYH76933.1"/>
    <property type="molecule type" value="Genomic_DNA"/>
</dbReference>
<gene>
    <name evidence="1" type="ORF">ES332_D04G119700v1</name>
</gene>
<organism evidence="1 2">
    <name type="scientific">Gossypium tomentosum</name>
    <name type="common">Hawaiian cotton</name>
    <name type="synonym">Gossypium sandvicense</name>
    <dbReference type="NCBI Taxonomy" id="34277"/>
    <lineage>
        <taxon>Eukaryota</taxon>
        <taxon>Viridiplantae</taxon>
        <taxon>Streptophyta</taxon>
        <taxon>Embryophyta</taxon>
        <taxon>Tracheophyta</taxon>
        <taxon>Spermatophyta</taxon>
        <taxon>Magnoliopsida</taxon>
        <taxon>eudicotyledons</taxon>
        <taxon>Gunneridae</taxon>
        <taxon>Pentapetalae</taxon>
        <taxon>rosids</taxon>
        <taxon>malvids</taxon>
        <taxon>Malvales</taxon>
        <taxon>Malvaceae</taxon>
        <taxon>Malvoideae</taxon>
        <taxon>Gossypium</taxon>
    </lineage>
</organism>
<evidence type="ECO:0000313" key="1">
    <source>
        <dbReference type="EMBL" id="TYH76933.1"/>
    </source>
</evidence>